<dbReference type="AlphaFoldDB" id="A0AAN6F9C2"/>
<organism evidence="2 3">
    <name type="scientific">Friedmanniomyces endolithicus</name>
    <dbReference type="NCBI Taxonomy" id="329885"/>
    <lineage>
        <taxon>Eukaryota</taxon>
        <taxon>Fungi</taxon>
        <taxon>Dikarya</taxon>
        <taxon>Ascomycota</taxon>
        <taxon>Pezizomycotina</taxon>
        <taxon>Dothideomycetes</taxon>
        <taxon>Dothideomycetidae</taxon>
        <taxon>Mycosphaerellales</taxon>
        <taxon>Teratosphaeriaceae</taxon>
        <taxon>Friedmanniomyces</taxon>
    </lineage>
</organism>
<dbReference type="Pfam" id="PF10775">
    <property type="entry name" value="ATP_sub_h"/>
    <property type="match status" value="1"/>
</dbReference>
<dbReference type="InterPro" id="IPR019711">
    <property type="entry name" value="ATP_synth_F0_suH"/>
</dbReference>
<protein>
    <submittedName>
        <fullName evidence="2">ATP synthase F0 subcomplex subunit H atp14</fullName>
    </submittedName>
</protein>
<reference evidence="2" key="1">
    <citation type="submission" date="2021-12" db="EMBL/GenBank/DDBJ databases">
        <title>Black yeast isolated from Biological Soil Crust.</title>
        <authorList>
            <person name="Kurbessoian T."/>
        </authorList>
    </citation>
    <scope>NUCLEOTIDE SEQUENCE</scope>
    <source>
        <strain evidence="2">CCFEE 5208</strain>
    </source>
</reference>
<gene>
    <name evidence="2" type="primary">ATP14_1</name>
    <name evidence="2" type="ORF">LTR82_015680</name>
</gene>
<feature type="compositionally biased region" description="Acidic residues" evidence="1">
    <location>
        <begin position="109"/>
        <end position="122"/>
    </location>
</feature>
<accession>A0AAN6F9C2</accession>
<sequence length="129" mass="14117">MLGQSMRTSRQLLVRAARQQHAITIRRTLITPTAIRQADLVQDMYLKELKAYKTPPVKANDAEGQVQKFSMPKPPTSPEEADIASDLKAYEDQVPEVEGQAVAGSAGAPEEDWFEDPEDEADAPSGAAH</sequence>
<feature type="region of interest" description="Disordered" evidence="1">
    <location>
        <begin position="57"/>
        <end position="129"/>
    </location>
</feature>
<dbReference type="PANTHER" id="PTHR28207:SF1">
    <property type="entry name" value="ATP SYNTHASE SUBUNIT H, MITOCHONDRIAL"/>
    <property type="match status" value="1"/>
</dbReference>
<comment type="caution">
    <text evidence="2">The sequence shown here is derived from an EMBL/GenBank/DDBJ whole genome shotgun (WGS) entry which is preliminary data.</text>
</comment>
<proteinExistence type="predicted"/>
<dbReference type="GO" id="GO:0046933">
    <property type="term" value="F:proton-transporting ATP synthase activity, rotational mechanism"/>
    <property type="evidence" value="ECO:0007669"/>
    <property type="project" value="TreeGrafter"/>
</dbReference>
<evidence type="ECO:0000313" key="3">
    <source>
        <dbReference type="Proteomes" id="UP001168146"/>
    </source>
</evidence>
<dbReference type="PANTHER" id="PTHR28207">
    <property type="entry name" value="ATP SYNTHASE SUBUNIT H, MITOCHONDRIAL"/>
    <property type="match status" value="1"/>
</dbReference>
<name>A0AAN6F9C2_9PEZI</name>
<dbReference type="EMBL" id="JASUXU010000089">
    <property type="protein sequence ID" value="KAK0308226.1"/>
    <property type="molecule type" value="Genomic_DNA"/>
</dbReference>
<evidence type="ECO:0000313" key="2">
    <source>
        <dbReference type="EMBL" id="KAK0308226.1"/>
    </source>
</evidence>
<evidence type="ECO:0000256" key="1">
    <source>
        <dbReference type="SAM" id="MobiDB-lite"/>
    </source>
</evidence>
<dbReference type="Proteomes" id="UP001168146">
    <property type="component" value="Unassembled WGS sequence"/>
</dbReference>